<keyword evidence="3" id="KW-1185">Reference proteome</keyword>
<keyword evidence="1" id="KW-0472">Membrane</keyword>
<evidence type="ECO:0000256" key="1">
    <source>
        <dbReference type="SAM" id="Phobius"/>
    </source>
</evidence>
<sequence>MILALALAAFGYARTLPHMTDRTAFEAGAAAIEAQSSPQDYEAYDRLYETYATPRNQIKRISLTLAAVAAGAILLFHRGLNGLISPANKWLIIPVGLIASGLTAWGAIQDVEELYGMAIIPFWSGADAATARGVVFGIFPMTLLLVGLNAVFLIGQKFNFRTRLIPINLRKANLFILGELIITAGMTLYAAWYLNYCSLLSAPLWFYFYGSILAIRAQAHGSADRRVA</sequence>
<evidence type="ECO:0008006" key="4">
    <source>
        <dbReference type="Google" id="ProtNLM"/>
    </source>
</evidence>
<protein>
    <recommendedName>
        <fullName evidence="4">DUF998 domain-containing protein</fullName>
    </recommendedName>
</protein>
<feature type="transmembrane region" description="Helical" evidence="1">
    <location>
        <begin position="200"/>
        <end position="219"/>
    </location>
</feature>
<feature type="transmembrane region" description="Helical" evidence="1">
    <location>
        <begin position="128"/>
        <end position="154"/>
    </location>
</feature>
<name>A0ABT5HPT3_9CAUL</name>
<keyword evidence="1" id="KW-0812">Transmembrane</keyword>
<dbReference type="RefSeq" id="WP_272746588.1">
    <property type="nucleotide sequence ID" value="NZ_JAQQKX010000001.1"/>
</dbReference>
<feature type="transmembrane region" description="Helical" evidence="1">
    <location>
        <begin position="174"/>
        <end position="194"/>
    </location>
</feature>
<feature type="transmembrane region" description="Helical" evidence="1">
    <location>
        <begin position="90"/>
        <end position="108"/>
    </location>
</feature>
<accession>A0ABT5HPT3</accession>
<feature type="transmembrane region" description="Helical" evidence="1">
    <location>
        <begin position="61"/>
        <end position="78"/>
    </location>
</feature>
<comment type="caution">
    <text evidence="2">The sequence shown here is derived from an EMBL/GenBank/DDBJ whole genome shotgun (WGS) entry which is preliminary data.</text>
</comment>
<evidence type="ECO:0000313" key="3">
    <source>
        <dbReference type="Proteomes" id="UP001214854"/>
    </source>
</evidence>
<evidence type="ECO:0000313" key="2">
    <source>
        <dbReference type="EMBL" id="MDC7682080.1"/>
    </source>
</evidence>
<reference evidence="2 3" key="1">
    <citation type="submission" date="2023-01" db="EMBL/GenBank/DDBJ databases">
        <title>Novel species of the genus Asticcacaulis isolated from rivers.</title>
        <authorList>
            <person name="Lu H."/>
        </authorList>
    </citation>
    <scope>NUCLEOTIDE SEQUENCE [LARGE SCALE GENOMIC DNA]</scope>
    <source>
        <strain evidence="2 3">BYS171W</strain>
    </source>
</reference>
<proteinExistence type="predicted"/>
<dbReference type="EMBL" id="JAQQKX010000001">
    <property type="protein sequence ID" value="MDC7682080.1"/>
    <property type="molecule type" value="Genomic_DNA"/>
</dbReference>
<keyword evidence="1" id="KW-1133">Transmembrane helix</keyword>
<organism evidence="2 3">
    <name type="scientific">Asticcacaulis aquaticus</name>
    <dbReference type="NCBI Taxonomy" id="2984212"/>
    <lineage>
        <taxon>Bacteria</taxon>
        <taxon>Pseudomonadati</taxon>
        <taxon>Pseudomonadota</taxon>
        <taxon>Alphaproteobacteria</taxon>
        <taxon>Caulobacterales</taxon>
        <taxon>Caulobacteraceae</taxon>
        <taxon>Asticcacaulis</taxon>
    </lineage>
</organism>
<gene>
    <name evidence="2" type="ORF">PQU92_02265</name>
</gene>
<dbReference type="Proteomes" id="UP001214854">
    <property type="component" value="Unassembled WGS sequence"/>
</dbReference>